<dbReference type="Proteomes" id="UP001062846">
    <property type="component" value="Chromosome 4"/>
</dbReference>
<protein>
    <submittedName>
        <fullName evidence="1">Uncharacterized protein</fullName>
    </submittedName>
</protein>
<keyword evidence="2" id="KW-1185">Reference proteome</keyword>
<organism evidence="1 2">
    <name type="scientific">Rhododendron molle</name>
    <name type="common">Chinese azalea</name>
    <name type="synonym">Azalea mollis</name>
    <dbReference type="NCBI Taxonomy" id="49168"/>
    <lineage>
        <taxon>Eukaryota</taxon>
        <taxon>Viridiplantae</taxon>
        <taxon>Streptophyta</taxon>
        <taxon>Embryophyta</taxon>
        <taxon>Tracheophyta</taxon>
        <taxon>Spermatophyta</taxon>
        <taxon>Magnoliopsida</taxon>
        <taxon>eudicotyledons</taxon>
        <taxon>Gunneridae</taxon>
        <taxon>Pentapetalae</taxon>
        <taxon>asterids</taxon>
        <taxon>Ericales</taxon>
        <taxon>Ericaceae</taxon>
        <taxon>Ericoideae</taxon>
        <taxon>Rhodoreae</taxon>
        <taxon>Rhododendron</taxon>
    </lineage>
</organism>
<accession>A0ACC0NZV7</accession>
<dbReference type="EMBL" id="CM046391">
    <property type="protein sequence ID" value="KAI8558023.1"/>
    <property type="molecule type" value="Genomic_DNA"/>
</dbReference>
<comment type="caution">
    <text evidence="1">The sequence shown here is derived from an EMBL/GenBank/DDBJ whole genome shotgun (WGS) entry which is preliminary data.</text>
</comment>
<name>A0ACC0NZV7_RHOML</name>
<gene>
    <name evidence="1" type="ORF">RHMOL_Rhmol04G0056400</name>
</gene>
<reference evidence="1" key="1">
    <citation type="submission" date="2022-02" db="EMBL/GenBank/DDBJ databases">
        <title>Plant Genome Project.</title>
        <authorList>
            <person name="Zhang R.-G."/>
        </authorList>
    </citation>
    <scope>NUCLEOTIDE SEQUENCE</scope>
    <source>
        <strain evidence="1">AT1</strain>
    </source>
</reference>
<evidence type="ECO:0000313" key="1">
    <source>
        <dbReference type="EMBL" id="KAI8558023.1"/>
    </source>
</evidence>
<proteinExistence type="predicted"/>
<sequence length="910" mass="99999">MSNIGLYDSYSVKYLTVLRKLKTQNLTGTLPAEFANLTFLKEMTLWGNHINGSIPREIGDIATLEELVLKDNLLGGPLPQNLGSLTRLRRLILSGNNFTGPIPEEFSKLINLTEFTIDGSTLSGKIPDMIGNWTEIDRLDMQGTSMSGPIPSTISKLINLVQLRISDLTGSDMTFPDLQNMKKLETLVLRNCLITDRIPGYIGDLPALKYLLLTSNSLTGAIPGWIQSNGNEFDVSYNNFNDSSESGCQTSSVNLVSSRSSTESNSIEWCVKKDLPCPTSPQYHSLYINCGGSKITAEGNDYEMDLTAGGPSYFYVSPQERWAYSSTGSFMDNPTANYLANNSFSLNMTGYAEYYETARLAPNSLKYYGLCLLKGSYKVLLHFAEIMYSDDETYSSLGRRIFDVSIQGKEVLKDFNIKEVAKGVGIGITMEYDDIIVNGSTLEIHLYWRGKGTTVIPDKGVYGPLISAITITPNFDVSTGPTGLSAGAIVGIVAASFVLLVLILVLLRMKGCLGGKDLENKELRALELQTGYFTLRQIKAATNNFDPANKIGEGGFGPVYKGVMSDGAVIAVKQLSSKSKQGNREFVNEIGMISALQHPHLVKLYGCCIEGKQLLLIYEYMENNCLARALFGREEQLLNLDWPTRKKICVGIARGLAYLHEESRLKIVHRDIKATNVLLDKDLNAKISDFGLAKLDEEENTHISTRIAGTIGYMAPEYALRGYLTDKADVYSFGIVALEIVSGKSNTNYRPKEDLVYLLDWALVLKQNGNLMELVDPKLGSNFNKIEVTVMINVALMCTNVSPAVRPAMSSVVSMLEGRTVPEMSSVPNPDASNEQIKLKGMMIELQKSLETDTSEGQIQIVPTDGPYTASSASADSAGDLYPYTASSASAGDLYPLNWDSKVLENRYIR</sequence>
<evidence type="ECO:0000313" key="2">
    <source>
        <dbReference type="Proteomes" id="UP001062846"/>
    </source>
</evidence>